<dbReference type="EMBL" id="JBIRPU010000009">
    <property type="protein sequence ID" value="MFI0794100.1"/>
    <property type="molecule type" value="Genomic_DNA"/>
</dbReference>
<dbReference type="Proteomes" id="UP001611075">
    <property type="component" value="Unassembled WGS sequence"/>
</dbReference>
<keyword evidence="2" id="KW-1185">Reference proteome</keyword>
<protein>
    <submittedName>
        <fullName evidence="1">Uncharacterized protein</fullName>
    </submittedName>
</protein>
<reference evidence="1 2" key="1">
    <citation type="submission" date="2024-10" db="EMBL/GenBank/DDBJ databases">
        <title>The Natural Products Discovery Center: Release of the First 8490 Sequenced Strains for Exploring Actinobacteria Biosynthetic Diversity.</title>
        <authorList>
            <person name="Kalkreuter E."/>
            <person name="Kautsar S.A."/>
            <person name="Yang D."/>
            <person name="Bader C.D."/>
            <person name="Teijaro C.N."/>
            <person name="Fluegel L."/>
            <person name="Davis C.M."/>
            <person name="Simpson J.R."/>
            <person name="Lauterbach L."/>
            <person name="Steele A.D."/>
            <person name="Gui C."/>
            <person name="Meng S."/>
            <person name="Li G."/>
            <person name="Viehrig K."/>
            <person name="Ye F."/>
            <person name="Su P."/>
            <person name="Kiefer A.F."/>
            <person name="Nichols A."/>
            <person name="Cepeda A.J."/>
            <person name="Yan W."/>
            <person name="Fan B."/>
            <person name="Jiang Y."/>
            <person name="Adhikari A."/>
            <person name="Zheng C.-J."/>
            <person name="Schuster L."/>
            <person name="Cowan T.M."/>
            <person name="Smanski M.J."/>
            <person name="Chevrette M.G."/>
            <person name="De Carvalho L.P.S."/>
            <person name="Shen B."/>
        </authorList>
    </citation>
    <scope>NUCLEOTIDE SEQUENCE [LARGE SCALE GENOMIC DNA]</scope>
    <source>
        <strain evidence="1 2">NPDC021253</strain>
    </source>
</reference>
<proteinExistence type="predicted"/>
<accession>A0ABW7SK85</accession>
<gene>
    <name evidence="1" type="ORF">ACH4OY_15640</name>
</gene>
<dbReference type="RefSeq" id="WP_396680099.1">
    <property type="nucleotide sequence ID" value="NZ_JBIRPU010000009.1"/>
</dbReference>
<sequence length="85" mass="9514">MVNPPWEDRDLPVLRATVELTEEGITSIAERLDTDRRGADIALRALAIEQQPLFGHSDMRKFGGSNDIDRIIRRAECPANGWGLV</sequence>
<name>A0ABW7SK85_9ACTN</name>
<evidence type="ECO:0000313" key="1">
    <source>
        <dbReference type="EMBL" id="MFI0794100.1"/>
    </source>
</evidence>
<organism evidence="1 2">
    <name type="scientific">Micromonospora rubida</name>
    <dbReference type="NCBI Taxonomy" id="2697657"/>
    <lineage>
        <taxon>Bacteria</taxon>
        <taxon>Bacillati</taxon>
        <taxon>Actinomycetota</taxon>
        <taxon>Actinomycetes</taxon>
        <taxon>Micromonosporales</taxon>
        <taxon>Micromonosporaceae</taxon>
        <taxon>Micromonospora</taxon>
    </lineage>
</organism>
<evidence type="ECO:0000313" key="2">
    <source>
        <dbReference type="Proteomes" id="UP001611075"/>
    </source>
</evidence>
<comment type="caution">
    <text evidence="1">The sequence shown here is derived from an EMBL/GenBank/DDBJ whole genome shotgun (WGS) entry which is preliminary data.</text>
</comment>